<dbReference type="PROSITE" id="PS50878">
    <property type="entry name" value="RT_POL"/>
    <property type="match status" value="1"/>
</dbReference>
<dbReference type="InterPro" id="IPR000477">
    <property type="entry name" value="RT_dom"/>
</dbReference>
<dbReference type="InterPro" id="IPR043502">
    <property type="entry name" value="DNA/RNA_pol_sf"/>
</dbReference>
<evidence type="ECO:0000259" key="1">
    <source>
        <dbReference type="PROSITE" id="PS50878"/>
    </source>
</evidence>
<feature type="domain" description="Reverse transcriptase" evidence="1">
    <location>
        <begin position="448"/>
        <end position="717"/>
    </location>
</feature>
<dbReference type="PANTHER" id="PTHR47027:SF20">
    <property type="entry name" value="REVERSE TRANSCRIPTASE-LIKE PROTEIN WITH RNA-DIRECTED DNA POLYMERASE DOMAIN"/>
    <property type="match status" value="1"/>
</dbReference>
<dbReference type="WBParaSite" id="Pan_g14799.t1">
    <property type="protein sequence ID" value="Pan_g14799.t1"/>
    <property type="gene ID" value="Pan_g14799"/>
</dbReference>
<dbReference type="Gene3D" id="3.30.70.270">
    <property type="match status" value="1"/>
</dbReference>
<accession>A0A7E4UZN1</accession>
<dbReference type="SUPFAM" id="SSF56672">
    <property type="entry name" value="DNA/RNA polymerases"/>
    <property type="match status" value="1"/>
</dbReference>
<organism evidence="2 3">
    <name type="scientific">Panagrellus redivivus</name>
    <name type="common">Microworm</name>
    <dbReference type="NCBI Taxonomy" id="6233"/>
    <lineage>
        <taxon>Eukaryota</taxon>
        <taxon>Metazoa</taxon>
        <taxon>Ecdysozoa</taxon>
        <taxon>Nematoda</taxon>
        <taxon>Chromadorea</taxon>
        <taxon>Rhabditida</taxon>
        <taxon>Tylenchina</taxon>
        <taxon>Panagrolaimomorpha</taxon>
        <taxon>Panagrolaimoidea</taxon>
        <taxon>Panagrolaimidae</taxon>
        <taxon>Panagrellus</taxon>
    </lineage>
</organism>
<proteinExistence type="predicted"/>
<dbReference type="PANTHER" id="PTHR47027">
    <property type="entry name" value="REVERSE TRANSCRIPTASE DOMAIN-CONTAINING PROTEIN"/>
    <property type="match status" value="1"/>
</dbReference>
<evidence type="ECO:0000313" key="2">
    <source>
        <dbReference type="Proteomes" id="UP000492821"/>
    </source>
</evidence>
<dbReference type="CDD" id="cd01650">
    <property type="entry name" value="RT_nLTR_like"/>
    <property type="match status" value="1"/>
</dbReference>
<dbReference type="Pfam" id="PF00078">
    <property type="entry name" value="RVT_1"/>
    <property type="match status" value="1"/>
</dbReference>
<name>A0A7E4UZN1_PANRE</name>
<reference evidence="3" key="2">
    <citation type="submission" date="2020-10" db="UniProtKB">
        <authorList>
            <consortium name="WormBaseParasite"/>
        </authorList>
    </citation>
    <scope>IDENTIFICATION</scope>
</reference>
<protein>
    <submittedName>
        <fullName evidence="3">Reverse transcriptase domain-containing protein</fullName>
    </submittedName>
</protein>
<dbReference type="InterPro" id="IPR036691">
    <property type="entry name" value="Endo/exonu/phosph_ase_sf"/>
</dbReference>
<dbReference type="AlphaFoldDB" id="A0A7E4UZN1"/>
<keyword evidence="2" id="KW-1185">Reference proteome</keyword>
<sequence length="829" mass="95339">MNGTGRTDYPNGFTLFHTGKTKFKPGERRATYQGVGIYLNTKLTKRVVDVTYRSEQMMDITLKLRGKCTLRIIQVHAPHSGRGEEEYENFIDELELFLASKRTSNFVIMGDFNANIGKKEDNERFRGPHSASTNRNPTGTMLCQFCERNGLHIGNSYFKKRSRRRWTFKAPNNELYEIDYIIVPRMPMLTDVNVINRFDAGSDHRIVRGSLRLKWKPKPRNVPKDRIRFLERKVFQDTIATMTQAIELNDAVSGYSNIVKMITEATEKATTWIERPARLSEATKNLFRIRRDLQHGTLPWPFPIAYVEFCKQIRLAVKHDLKEHRHRILARAIETGRLKEGKANLRYGKRHITKLHPLDAANITASDSIEEAVKTVSTFYTKLYKSLSGRFEFRPNLPINVKFTKEEVKKAMMKMKIRTAPGRDNVTPDSLRYGAITLSQLLTDLFNQIAEEGCLHEDMTFSRTILLYKKGDPLDIGNYRPISLLSTIYKVLTKVLAERIGATVVERGFLPPEQAGFRSSYSTIDHIHALSILAQKCYEYDIPLYVAFIDFQKAFDSVEFDAIWTALEECGVDDGIISMVKLLYGNGHSSINIQGKEAKYDTERGVRQGDTLSPLLFIITLQLALNRMQNRGLNIDGSVLRYLAYADDVAIPATSAESLKTAMESLSTEAKKVGLEINFKKTKWMRQNREPTKDEYISVFDDEIEFVTSFNYLGQLMSWPRNHDTEIARRISSMKTAYVKYRSFLSAPKTEMYLKRKLVNMVLMPTVLYGCETWALTKSAELRLLRGQRKLERCLLRVRLGDKVPSTTIREKTKLKDWVQAARGRKCKF</sequence>
<dbReference type="InterPro" id="IPR043128">
    <property type="entry name" value="Rev_trsase/Diguanyl_cyclase"/>
</dbReference>
<reference evidence="2" key="1">
    <citation type="journal article" date="2013" name="Genetics">
        <title>The draft genome and transcriptome of Panagrellus redivivus are shaped by the harsh demands of a free-living lifestyle.</title>
        <authorList>
            <person name="Srinivasan J."/>
            <person name="Dillman A.R."/>
            <person name="Macchietto M.G."/>
            <person name="Heikkinen L."/>
            <person name="Lakso M."/>
            <person name="Fracchia K.M."/>
            <person name="Antoshechkin I."/>
            <person name="Mortazavi A."/>
            <person name="Wong G."/>
            <person name="Sternberg P.W."/>
        </authorList>
    </citation>
    <scope>NUCLEOTIDE SEQUENCE [LARGE SCALE GENOMIC DNA]</scope>
    <source>
        <strain evidence="2">MT8872</strain>
    </source>
</reference>
<evidence type="ECO:0000313" key="3">
    <source>
        <dbReference type="WBParaSite" id="Pan_g14799.t1"/>
    </source>
</evidence>
<dbReference type="SUPFAM" id="SSF56219">
    <property type="entry name" value="DNase I-like"/>
    <property type="match status" value="1"/>
</dbReference>
<dbReference type="Gene3D" id="3.60.10.10">
    <property type="entry name" value="Endonuclease/exonuclease/phosphatase"/>
    <property type="match status" value="1"/>
</dbReference>
<dbReference type="Proteomes" id="UP000492821">
    <property type="component" value="Unassembled WGS sequence"/>
</dbReference>